<evidence type="ECO:0000256" key="3">
    <source>
        <dbReference type="HAMAP-Rule" id="MF_01820"/>
    </source>
</evidence>
<comment type="cofactor">
    <cofactor evidence="3">
        <name>Zn(2+)</name>
        <dbReference type="ChEBI" id="CHEBI:29105"/>
    </cofactor>
    <text evidence="3">Binds 1 zinc ion per subunit.</text>
</comment>
<evidence type="ECO:0000259" key="5">
    <source>
        <dbReference type="PROSITE" id="PS50936"/>
    </source>
</evidence>
<feature type="binding site" evidence="3">
    <location>
        <position position="307"/>
    </location>
    <ligand>
        <name>Zn(2+)</name>
        <dbReference type="ChEBI" id="CHEBI:29105"/>
    </ligand>
</feature>
<dbReference type="Gene3D" id="1.10.40.50">
    <property type="entry name" value="Probable gtpase engc, domain 3"/>
    <property type="match status" value="1"/>
</dbReference>
<dbReference type="Pfam" id="PF03193">
    <property type="entry name" value="RsgA_GTPase"/>
    <property type="match status" value="1"/>
</dbReference>
<dbReference type="Gene3D" id="2.40.50.140">
    <property type="entry name" value="Nucleic acid-binding proteins"/>
    <property type="match status" value="1"/>
</dbReference>
<keyword evidence="8" id="KW-1185">Reference proteome</keyword>
<dbReference type="PROSITE" id="PS50936">
    <property type="entry name" value="ENGC_GTPASE"/>
    <property type="match status" value="1"/>
</dbReference>
<keyword evidence="3" id="KW-0694">RNA-binding</keyword>
<sequence length="336" mass="37184">MSKRKLSRQQQWRIEKVQAERTQRAEKRESQDRDKLDAGEYGPEQHGRVIAHYGRSLEVESESGSLHRCHLRANLETLVTGDRVIWREASDASGVVVARGARTTELERPDMRGVLKPVAANIDQILIVFAAEPAPQPNLIDRYLIAAEATGITPVLVLNKVDLLPESGGELRDLLARYEALGYEVVACTTLGEAGLDALKAQLSDRTSAFVGQSGVGKSSLISILLPKEEVRVGPLSTESRQGMHTTTTAWLYHMPGGGDLIDSPGIREFGLVHLTPEQVTDGFREFHEYLGMCRFRDCKHEKEPGCALLKAVEDGEIGRVRFDSYKKILVSLTES</sequence>
<keyword evidence="3 7" id="KW-0378">Hydrolase</keyword>
<feature type="domain" description="EngC GTPase" evidence="5">
    <location>
        <begin position="120"/>
        <end position="268"/>
    </location>
</feature>
<dbReference type="PROSITE" id="PS51721">
    <property type="entry name" value="G_CP"/>
    <property type="match status" value="1"/>
</dbReference>
<feature type="binding site" evidence="3">
    <location>
        <begin position="212"/>
        <end position="220"/>
    </location>
    <ligand>
        <name>GTP</name>
        <dbReference type="ChEBI" id="CHEBI:37565"/>
    </ligand>
</feature>
<dbReference type="GO" id="GO:0019843">
    <property type="term" value="F:rRNA binding"/>
    <property type="evidence" value="ECO:0007669"/>
    <property type="project" value="UniProtKB-KW"/>
</dbReference>
<dbReference type="PANTHER" id="PTHR32120:SF11">
    <property type="entry name" value="SMALL RIBOSOMAL SUBUNIT BIOGENESIS GTPASE RSGA 1, MITOCHONDRIAL-RELATED"/>
    <property type="match status" value="1"/>
</dbReference>
<dbReference type="AlphaFoldDB" id="A0A558HWU0"/>
<dbReference type="CDD" id="cd01854">
    <property type="entry name" value="YjeQ_EngC"/>
    <property type="match status" value="1"/>
</dbReference>
<evidence type="ECO:0000256" key="2">
    <source>
        <dbReference type="ARBA" id="ARBA00023134"/>
    </source>
</evidence>
<keyword evidence="3" id="KW-0963">Cytoplasm</keyword>
<gene>
    <name evidence="3 7" type="primary">rsgA</name>
    <name evidence="7" type="ORF">FQP86_00515</name>
</gene>
<comment type="subunit">
    <text evidence="3">Monomer. Associates with 30S ribosomal subunit, binds 16S rRNA.</text>
</comment>
<keyword evidence="2 3" id="KW-0342">GTP-binding</keyword>
<dbReference type="InterPro" id="IPR010914">
    <property type="entry name" value="RsgA_GTPase_dom"/>
</dbReference>
<evidence type="ECO:0000256" key="1">
    <source>
        <dbReference type="ARBA" id="ARBA00022741"/>
    </source>
</evidence>
<dbReference type="OrthoDB" id="9809485at2"/>
<keyword evidence="3" id="KW-0690">Ribosome biogenesis</keyword>
<dbReference type="NCBIfam" id="TIGR00157">
    <property type="entry name" value="ribosome small subunit-dependent GTPase A"/>
    <property type="match status" value="1"/>
</dbReference>
<dbReference type="RefSeq" id="WP_024951741.1">
    <property type="nucleotide sequence ID" value="NZ_CAWOWR010000001.1"/>
</dbReference>
<keyword evidence="1 3" id="KW-0547">Nucleotide-binding</keyword>
<comment type="caution">
    <text evidence="7">The sequence shown here is derived from an EMBL/GenBank/DDBJ whole genome shotgun (WGS) entry which is preliminary data.</text>
</comment>
<feature type="binding site" evidence="3">
    <location>
        <position position="299"/>
    </location>
    <ligand>
        <name>Zn(2+)</name>
        <dbReference type="ChEBI" id="CHEBI:29105"/>
    </ligand>
</feature>
<dbReference type="InterPro" id="IPR030378">
    <property type="entry name" value="G_CP_dom"/>
</dbReference>
<evidence type="ECO:0000259" key="6">
    <source>
        <dbReference type="PROSITE" id="PS51721"/>
    </source>
</evidence>
<dbReference type="Gene3D" id="3.40.50.300">
    <property type="entry name" value="P-loop containing nucleotide triphosphate hydrolases"/>
    <property type="match status" value="1"/>
</dbReference>
<protein>
    <recommendedName>
        <fullName evidence="3">Small ribosomal subunit biogenesis GTPase RsgA</fullName>
        <ecNumber evidence="3">3.6.1.-</ecNumber>
    </recommendedName>
</protein>
<dbReference type="HAMAP" id="MF_01820">
    <property type="entry name" value="GTPase_RsgA"/>
    <property type="match status" value="1"/>
</dbReference>
<organism evidence="7 8">
    <name type="scientific">Cobetia crustatorum</name>
    <dbReference type="NCBI Taxonomy" id="553385"/>
    <lineage>
        <taxon>Bacteria</taxon>
        <taxon>Pseudomonadati</taxon>
        <taxon>Pseudomonadota</taxon>
        <taxon>Gammaproteobacteria</taxon>
        <taxon>Oceanospirillales</taxon>
        <taxon>Halomonadaceae</taxon>
        <taxon>Cobetia</taxon>
    </lineage>
</organism>
<keyword evidence="3" id="KW-0862">Zinc</keyword>
<dbReference type="InterPro" id="IPR012340">
    <property type="entry name" value="NA-bd_OB-fold"/>
</dbReference>
<accession>A0A558HWU0</accession>
<feature type="domain" description="CP-type G" evidence="6">
    <location>
        <begin position="111"/>
        <end position="270"/>
    </location>
</feature>
<evidence type="ECO:0000313" key="7">
    <source>
        <dbReference type="EMBL" id="TVU73602.1"/>
    </source>
</evidence>
<dbReference type="Proteomes" id="UP000319941">
    <property type="component" value="Unassembled WGS sequence"/>
</dbReference>
<dbReference type="EC" id="3.6.1.-" evidence="3"/>
<dbReference type="GO" id="GO:0003924">
    <property type="term" value="F:GTPase activity"/>
    <property type="evidence" value="ECO:0007669"/>
    <property type="project" value="UniProtKB-UniRule"/>
</dbReference>
<keyword evidence="3" id="KW-0479">Metal-binding</keyword>
<comment type="similarity">
    <text evidence="3">Belongs to the TRAFAC class YlqF/YawG GTPase family. RsgA subfamily.</text>
</comment>
<evidence type="ECO:0000256" key="4">
    <source>
        <dbReference type="SAM" id="MobiDB-lite"/>
    </source>
</evidence>
<keyword evidence="3" id="KW-0699">rRNA-binding</keyword>
<name>A0A558HWU0_9GAMM</name>
<feature type="compositionally biased region" description="Basic and acidic residues" evidence="4">
    <location>
        <begin position="13"/>
        <end position="47"/>
    </location>
</feature>
<comment type="subcellular location">
    <subcellularLocation>
        <location evidence="3">Cytoplasm</location>
    </subcellularLocation>
</comment>
<dbReference type="GO" id="GO:0042274">
    <property type="term" value="P:ribosomal small subunit biogenesis"/>
    <property type="evidence" value="ECO:0007669"/>
    <property type="project" value="UniProtKB-UniRule"/>
</dbReference>
<proteinExistence type="inferred from homology"/>
<evidence type="ECO:0000313" key="8">
    <source>
        <dbReference type="Proteomes" id="UP000319941"/>
    </source>
</evidence>
<dbReference type="GO" id="GO:0005525">
    <property type="term" value="F:GTP binding"/>
    <property type="evidence" value="ECO:0007669"/>
    <property type="project" value="UniProtKB-UniRule"/>
</dbReference>
<dbReference type="PANTHER" id="PTHR32120">
    <property type="entry name" value="SMALL RIBOSOMAL SUBUNIT BIOGENESIS GTPASE RSGA"/>
    <property type="match status" value="1"/>
</dbReference>
<dbReference type="GO" id="GO:0046872">
    <property type="term" value="F:metal ion binding"/>
    <property type="evidence" value="ECO:0007669"/>
    <property type="project" value="UniProtKB-KW"/>
</dbReference>
<comment type="function">
    <text evidence="3">One of several proteins that assist in the late maturation steps of the functional core of the 30S ribosomal subunit. Helps release RbfA from mature subunits. May play a role in the assembly of ribosomal proteins into the subunit. Circularly permuted GTPase that catalyzes slow GTP hydrolysis, GTPase activity is stimulated by the 30S ribosomal subunit.</text>
</comment>
<reference evidence="7 8" key="1">
    <citation type="submission" date="2019-07" db="EMBL/GenBank/DDBJ databases">
        <title>Diversity of Bacteria from Kongsfjorden, Arctic.</title>
        <authorList>
            <person name="Yu Y."/>
        </authorList>
    </citation>
    <scope>NUCLEOTIDE SEQUENCE [LARGE SCALE GENOMIC DNA]</scope>
    <source>
        <strain evidence="7 8">SM1923</strain>
    </source>
</reference>
<dbReference type="SUPFAM" id="SSF52540">
    <property type="entry name" value="P-loop containing nucleoside triphosphate hydrolases"/>
    <property type="match status" value="1"/>
</dbReference>
<dbReference type="EMBL" id="VNFH01000001">
    <property type="protein sequence ID" value="TVU73602.1"/>
    <property type="molecule type" value="Genomic_DNA"/>
</dbReference>
<dbReference type="InterPro" id="IPR004881">
    <property type="entry name" value="Ribosome_biogen_GTPase_RsgA"/>
</dbReference>
<dbReference type="GO" id="GO:0005737">
    <property type="term" value="C:cytoplasm"/>
    <property type="evidence" value="ECO:0007669"/>
    <property type="project" value="UniProtKB-SubCell"/>
</dbReference>
<dbReference type="NCBIfam" id="NF008931">
    <property type="entry name" value="PRK12288.1"/>
    <property type="match status" value="1"/>
</dbReference>
<feature type="region of interest" description="Disordered" evidence="4">
    <location>
        <begin position="1"/>
        <end position="47"/>
    </location>
</feature>
<dbReference type="SUPFAM" id="SSF50249">
    <property type="entry name" value="Nucleic acid-binding proteins"/>
    <property type="match status" value="1"/>
</dbReference>
<feature type="binding site" evidence="3">
    <location>
        <position position="294"/>
    </location>
    <ligand>
        <name>Zn(2+)</name>
        <dbReference type="ChEBI" id="CHEBI:29105"/>
    </ligand>
</feature>
<feature type="binding site" evidence="3">
    <location>
        <position position="301"/>
    </location>
    <ligand>
        <name>Zn(2+)</name>
        <dbReference type="ChEBI" id="CHEBI:29105"/>
    </ligand>
</feature>
<dbReference type="STRING" id="553385.GCA_000591415_01573"/>
<feature type="binding site" evidence="3">
    <location>
        <begin position="159"/>
        <end position="162"/>
    </location>
    <ligand>
        <name>GTP</name>
        <dbReference type="ChEBI" id="CHEBI:37565"/>
    </ligand>
</feature>
<dbReference type="InterPro" id="IPR027417">
    <property type="entry name" value="P-loop_NTPase"/>
</dbReference>